<accession>A0A918WIR0</accession>
<sequence>MADPALIEQDIARTYALLGGRATMTRPVRNSLEAHDLLLNGLPSPALLHLTKEVGMLSRGSLLDKAIGISLRTLQRRKKDAEPALLSVDQSNRAWKFAEILGRASDIFGSRAEAEAWLERPAIGLDQRRPVDLLATSVGVEAVEHYLTRIEYGVHT</sequence>
<reference evidence="3" key="2">
    <citation type="submission" date="2020-09" db="EMBL/GenBank/DDBJ databases">
        <authorList>
            <person name="Sun Q."/>
            <person name="Kim S."/>
        </authorList>
    </citation>
    <scope>NUCLEOTIDE SEQUENCE</scope>
    <source>
        <strain evidence="3">KCTC 23310</strain>
    </source>
</reference>
<protein>
    <submittedName>
        <fullName evidence="3">Antitoxin</fullName>
    </submittedName>
</protein>
<organism evidence="3 4">
    <name type="scientific">Neogemmobacter tilapiae</name>
    <dbReference type="NCBI Taxonomy" id="875041"/>
    <lineage>
        <taxon>Bacteria</taxon>
        <taxon>Pseudomonadati</taxon>
        <taxon>Pseudomonadota</taxon>
        <taxon>Alphaproteobacteria</taxon>
        <taxon>Rhodobacterales</taxon>
        <taxon>Paracoccaceae</taxon>
        <taxon>Neogemmobacter</taxon>
    </lineage>
</organism>
<comment type="caution">
    <text evidence="3">The sequence shown here is derived from an EMBL/GenBank/DDBJ whole genome shotgun (WGS) entry which is preliminary data.</text>
</comment>
<evidence type="ECO:0000313" key="4">
    <source>
        <dbReference type="Proteomes" id="UP000638981"/>
    </source>
</evidence>
<feature type="domain" description="Antitoxin Xre-like helix-turn-helix" evidence="2">
    <location>
        <begin position="34"/>
        <end position="98"/>
    </location>
</feature>
<proteinExistence type="predicted"/>
<evidence type="ECO:0000313" key="3">
    <source>
        <dbReference type="EMBL" id="GHC51378.1"/>
    </source>
</evidence>
<dbReference type="Pfam" id="PF09722">
    <property type="entry name" value="Xre_MbcA_ParS_C"/>
    <property type="match status" value="1"/>
</dbReference>
<dbReference type="InterPro" id="IPR024467">
    <property type="entry name" value="Xre/MbcA/ParS-like_toxin-bd"/>
</dbReference>
<dbReference type="InterPro" id="IPR046847">
    <property type="entry name" value="Xre-like_HTH"/>
</dbReference>
<dbReference type="EMBL" id="BMYJ01000003">
    <property type="protein sequence ID" value="GHC51378.1"/>
    <property type="molecule type" value="Genomic_DNA"/>
</dbReference>
<dbReference type="GO" id="GO:0003677">
    <property type="term" value="F:DNA binding"/>
    <property type="evidence" value="ECO:0007669"/>
    <property type="project" value="InterPro"/>
</dbReference>
<dbReference type="InterPro" id="IPR011979">
    <property type="entry name" value="Antitox_Xre"/>
</dbReference>
<name>A0A918WIR0_9RHOB</name>
<evidence type="ECO:0000259" key="2">
    <source>
        <dbReference type="Pfam" id="PF20432"/>
    </source>
</evidence>
<keyword evidence="4" id="KW-1185">Reference proteome</keyword>
<dbReference type="NCBIfam" id="TIGR02293">
    <property type="entry name" value="TAS_TIGR02293"/>
    <property type="match status" value="1"/>
</dbReference>
<dbReference type="Pfam" id="PF20432">
    <property type="entry name" value="Xre-like-HTH"/>
    <property type="match status" value="1"/>
</dbReference>
<dbReference type="Proteomes" id="UP000638981">
    <property type="component" value="Unassembled WGS sequence"/>
</dbReference>
<feature type="domain" description="Antitoxin Xre/MbcA/ParS-like toxin-binding" evidence="1">
    <location>
        <begin position="104"/>
        <end position="153"/>
    </location>
</feature>
<gene>
    <name evidence="3" type="ORF">GCM10007315_12200</name>
</gene>
<evidence type="ECO:0000259" key="1">
    <source>
        <dbReference type="Pfam" id="PF09722"/>
    </source>
</evidence>
<dbReference type="AlphaFoldDB" id="A0A918WIR0"/>
<reference evidence="3" key="1">
    <citation type="journal article" date="2014" name="Int. J. Syst. Evol. Microbiol.">
        <title>Complete genome sequence of Corynebacterium casei LMG S-19264T (=DSM 44701T), isolated from a smear-ripened cheese.</title>
        <authorList>
            <consortium name="US DOE Joint Genome Institute (JGI-PGF)"/>
            <person name="Walter F."/>
            <person name="Albersmeier A."/>
            <person name="Kalinowski J."/>
            <person name="Ruckert C."/>
        </authorList>
    </citation>
    <scope>NUCLEOTIDE SEQUENCE</scope>
    <source>
        <strain evidence="3">KCTC 23310</strain>
    </source>
</reference>
<dbReference type="RefSeq" id="WP_229804575.1">
    <property type="nucleotide sequence ID" value="NZ_BMYJ01000003.1"/>
</dbReference>